<reference evidence="3" key="1">
    <citation type="journal article" date="2017" name="Nat. Ecol. Evol.">
        <title>Genome expansion and lineage-specific genetic innovations in the forest pathogenic fungi Armillaria.</title>
        <authorList>
            <person name="Sipos G."/>
            <person name="Prasanna A.N."/>
            <person name="Walter M.C."/>
            <person name="O'Connor E."/>
            <person name="Balint B."/>
            <person name="Krizsan K."/>
            <person name="Kiss B."/>
            <person name="Hess J."/>
            <person name="Varga T."/>
            <person name="Slot J."/>
            <person name="Riley R."/>
            <person name="Boka B."/>
            <person name="Rigling D."/>
            <person name="Barry K."/>
            <person name="Lee J."/>
            <person name="Mihaltcheva S."/>
            <person name="LaButti K."/>
            <person name="Lipzen A."/>
            <person name="Waldron R."/>
            <person name="Moloney N.M."/>
            <person name="Sperisen C."/>
            <person name="Kredics L."/>
            <person name="Vagvoelgyi C."/>
            <person name="Patrignani A."/>
            <person name="Fitzpatrick D."/>
            <person name="Nagy I."/>
            <person name="Doyle S."/>
            <person name="Anderson J.B."/>
            <person name="Grigoriev I.V."/>
            <person name="Gueldener U."/>
            <person name="Muensterkoetter M."/>
            <person name="Nagy L.G."/>
        </authorList>
    </citation>
    <scope>NUCLEOTIDE SEQUENCE [LARGE SCALE GENOMIC DNA]</scope>
    <source>
        <strain evidence="3">C18/9</strain>
    </source>
</reference>
<evidence type="ECO:0000256" key="1">
    <source>
        <dbReference type="SAM" id="MobiDB-lite"/>
    </source>
</evidence>
<gene>
    <name evidence="2" type="ORF">ARMOST_14027</name>
</gene>
<dbReference type="STRING" id="47428.A0A284RPE4"/>
<dbReference type="AlphaFoldDB" id="A0A284RPE4"/>
<sequence length="871" mass="98482">MSLNSLNANTPDEPLLGMLPVIGPYHYMVQYDYNEEQKLWLADGGPNFEKFVQSNHVLLYLERVYSRWFDRWGTDPVGSDPTRNNLDEKQRKIELFSLYIMGLKHRWIDAGTPPSRWTNTKVYAKGYDEHLALVSIYILSKVNFFETDVPSSPAWRQENGVLVPVTVEKLMQYMLEWDVAASNCLCPLQDPSSALVQMNLCQGEDGKWHFLCSSDFCGYEVDLSKVFGPGLPQTALQNYAIGSQDVENMEYQKYEERWEEYHSQPWNTIARSPSDIEKGPEDVSDYEGRQYSSRVPEAEKGPSENNEGTLQTSKVPVIDLAATEKKRPAKVQPMLRAYKKLRRESDAQPAPAGKEKEVPAGTVVKVLMNPPPASPGQDKEVQVRAQASVVLAAPAATQVPTMTTQDVGIQMIATGNIRAPSLIRETAPMPRKVVLWNRLLLDHCGLTGEEFVYRKRNPDVSEEELKRRYPDIPDAPRKKSRRELEARQRREGESDEAFQKRLRAAEKKRSSRAAHKSQSRETLTAGSSKQSQRRQQKNSKPATDQPAIVETPPPTPLPAPEQSPPSLPPPVPDSLGHCEIGIQTGDVDRTLWHTTDFRVDALGVFRAAPVMLWFQQRKKDDNSSPVATVTLPYVPEGSINLLEDQAREVEMLSINYPILEDTNPHIVFIRAPFPDNAQLIDTILDHLAHNWGVKLEGFREPDIIKALSSEYMATHWNVQPARLVEVHDTFKKMKTPGSPYKKMLHSEFIARLADPTRSEKVLDVPMAHRGAPPPFGLMDDGYDAWNNTSSQYDWPHGLSREQWADANWGLIHHAGTLTGEHHEADGKIGLIAAEQGCKLWTTFFPKEKFLRDNVDEYFNAIFNCSSSEEQP</sequence>
<feature type="compositionally biased region" description="Basic and acidic residues" evidence="1">
    <location>
        <begin position="459"/>
        <end position="508"/>
    </location>
</feature>
<feature type="compositionally biased region" description="Pro residues" evidence="1">
    <location>
        <begin position="551"/>
        <end position="572"/>
    </location>
</feature>
<feature type="region of interest" description="Disordered" evidence="1">
    <location>
        <begin position="269"/>
        <end position="314"/>
    </location>
</feature>
<feature type="region of interest" description="Disordered" evidence="1">
    <location>
        <begin position="459"/>
        <end position="579"/>
    </location>
</feature>
<dbReference type="OrthoDB" id="2976022at2759"/>
<keyword evidence="3" id="KW-1185">Reference proteome</keyword>
<dbReference type="EMBL" id="FUEG01000012">
    <property type="protein sequence ID" value="SJL10636.1"/>
    <property type="molecule type" value="Genomic_DNA"/>
</dbReference>
<name>A0A284RPE4_ARMOS</name>
<evidence type="ECO:0000313" key="2">
    <source>
        <dbReference type="EMBL" id="SJL10636.1"/>
    </source>
</evidence>
<protein>
    <submittedName>
        <fullName evidence="2">Uncharacterized protein</fullName>
    </submittedName>
</protein>
<evidence type="ECO:0000313" key="3">
    <source>
        <dbReference type="Proteomes" id="UP000219338"/>
    </source>
</evidence>
<dbReference type="Proteomes" id="UP000219338">
    <property type="component" value="Unassembled WGS sequence"/>
</dbReference>
<organism evidence="2 3">
    <name type="scientific">Armillaria ostoyae</name>
    <name type="common">Armillaria root rot fungus</name>
    <dbReference type="NCBI Taxonomy" id="47428"/>
    <lineage>
        <taxon>Eukaryota</taxon>
        <taxon>Fungi</taxon>
        <taxon>Dikarya</taxon>
        <taxon>Basidiomycota</taxon>
        <taxon>Agaricomycotina</taxon>
        <taxon>Agaricomycetes</taxon>
        <taxon>Agaricomycetidae</taxon>
        <taxon>Agaricales</taxon>
        <taxon>Marasmiineae</taxon>
        <taxon>Physalacriaceae</taxon>
        <taxon>Armillaria</taxon>
    </lineage>
</organism>
<feature type="compositionally biased region" description="Polar residues" evidence="1">
    <location>
        <begin position="303"/>
        <end position="314"/>
    </location>
</feature>
<proteinExistence type="predicted"/>
<accession>A0A284RPE4</accession>